<comment type="caution">
    <text evidence="2">The sequence shown here is derived from an EMBL/GenBank/DDBJ whole genome shotgun (WGS) entry which is preliminary data.</text>
</comment>
<evidence type="ECO:0000313" key="3">
    <source>
        <dbReference type="Proteomes" id="UP000051950"/>
    </source>
</evidence>
<accession>A0A0T5VP45</accession>
<organism evidence="2 3">
    <name type="scientific">Pedobacter ginsenosidimutans</name>
    <dbReference type="NCBI Taxonomy" id="687842"/>
    <lineage>
        <taxon>Bacteria</taxon>
        <taxon>Pseudomonadati</taxon>
        <taxon>Bacteroidota</taxon>
        <taxon>Sphingobacteriia</taxon>
        <taxon>Sphingobacteriales</taxon>
        <taxon>Sphingobacteriaceae</taxon>
        <taxon>Pedobacter</taxon>
    </lineage>
</organism>
<feature type="domain" description="DUF5977" evidence="1">
    <location>
        <begin position="360"/>
        <end position="423"/>
    </location>
</feature>
<dbReference type="RefSeq" id="WP_057932814.1">
    <property type="nucleotide sequence ID" value="NZ_LMZQ01000008.1"/>
</dbReference>
<reference evidence="2 3" key="1">
    <citation type="submission" date="2015-11" db="EMBL/GenBank/DDBJ databases">
        <title>Sequence of Pedobacter ginsenosidimutans.</title>
        <authorList>
            <person name="Carson E."/>
            <person name="Keyser V."/>
            <person name="Newman J."/>
            <person name="Miller J."/>
        </authorList>
    </citation>
    <scope>NUCLEOTIDE SEQUENCE [LARGE SCALE GENOMIC DNA]</scope>
    <source>
        <strain evidence="2 3">KACC 14530</strain>
    </source>
</reference>
<gene>
    <name evidence="2" type="ORF">ASU31_13435</name>
</gene>
<protein>
    <recommendedName>
        <fullName evidence="1">DUF5977 domain-containing protein</fullName>
    </recommendedName>
</protein>
<proteinExistence type="predicted"/>
<evidence type="ECO:0000313" key="2">
    <source>
        <dbReference type="EMBL" id="KRT15662.1"/>
    </source>
</evidence>
<keyword evidence="3" id="KW-1185">Reference proteome</keyword>
<evidence type="ECO:0000259" key="1">
    <source>
        <dbReference type="Pfam" id="PF19404"/>
    </source>
</evidence>
<name>A0A0T5VP45_9SPHI</name>
<dbReference type="OrthoDB" id="1325302at2"/>
<dbReference type="EMBL" id="LMZQ01000008">
    <property type="protein sequence ID" value="KRT15662.1"/>
    <property type="molecule type" value="Genomic_DNA"/>
</dbReference>
<dbReference type="Proteomes" id="UP000051950">
    <property type="component" value="Unassembled WGS sequence"/>
</dbReference>
<dbReference type="STRING" id="687842.ASU31_13435"/>
<dbReference type="AlphaFoldDB" id="A0A0T5VP45"/>
<sequence length="621" mass="67653">MPDHFCLYGPPFTLSGELYFSDTVVNFSVDFSNPADEQSILAYEWYLDDVLVIDERSAGFAGKVYCGGHKIGVRVLSSEGWSGIKSHSFYTCKAPIAIIIQGPDVINEGESGTYLVLQQFSDGTVEDLTNKYTFTVNGGGSFNGNVLTTVKNDNSFSDEIITITATPVSGAPVTKQVTVKNTTQFNSAVLVVDLFNDSSLNVIGLIDNPEVTVNHQSVFTGNNFIPVSVIAENAYMLASDLIPGSSTNWRFEFNLAKLITEYPNTTDFVFYIKGRGAADQGLNGAFSLKTKEAKMIMTGSAGSYVPSVTGGETVGYSSFSSYSVPGANGSYEENDLFTIIRFNYNVPADTLTYTIPPRTYLSNQISEEVQRNNCGTGFVGSDVLYILPYGAFTSTVSQADADTQARIFYDNNKQQYANDHGTCEVEPNYHFKSSTSGSYPVTMTTGYTSGNCAQQVAFYATMNNQSVVIDNTKGTTNLMPWGANTRMFKVPATGVYRVKARLVGNIACNPVGGDADHEQTISFLFTRTGGAETNLIAPGQNSAGGYSAAEYCLPGQYVISKGMTLPIDINFSMDFNMVANEEANFRTRINLRTYFNQQQGAKETNTTNFNFSLLELEIEKL</sequence>
<dbReference type="InterPro" id="IPR046020">
    <property type="entry name" value="DUF5977"/>
</dbReference>
<dbReference type="Pfam" id="PF19404">
    <property type="entry name" value="DUF5977"/>
    <property type="match status" value="1"/>
</dbReference>